<keyword evidence="15" id="KW-1185">Reference proteome</keyword>
<dbReference type="Gene3D" id="3.40.50.11030">
    <property type="entry name" value="Threonylcarbamoyl-AMP synthase, C-terminal domain"/>
    <property type="match status" value="1"/>
</dbReference>
<comment type="similarity">
    <text evidence="2 13">Belongs to the SUA5 family.</text>
</comment>
<keyword evidence="6 13" id="KW-0808">Transferase</keyword>
<dbReference type="InterPro" id="IPR010923">
    <property type="entry name" value="T(6)A37_SUA5"/>
</dbReference>
<dbReference type="Pfam" id="PF01300">
    <property type="entry name" value="Sua5_yciO_yrdC"/>
    <property type="match status" value="1"/>
</dbReference>
<protein>
    <recommendedName>
        <fullName evidence="4 13">Threonylcarbamoyl-AMP synthase</fullName>
        <shortName evidence="13">TC-AMP synthase</shortName>
        <ecNumber evidence="3 13">2.7.7.87</ecNumber>
    </recommendedName>
    <alternativeName>
        <fullName evidence="11 13">L-threonylcarbamoyladenylate synthase</fullName>
    </alternativeName>
</protein>
<dbReference type="Gene3D" id="3.90.870.10">
    <property type="entry name" value="DHBP synthase"/>
    <property type="match status" value="1"/>
</dbReference>
<evidence type="ECO:0000256" key="13">
    <source>
        <dbReference type="PIRNR" id="PIRNR004930"/>
    </source>
</evidence>
<dbReference type="KEGG" id="mcys:MCB1EB_1960"/>
<dbReference type="Proteomes" id="UP000282597">
    <property type="component" value="Chromosome"/>
</dbReference>
<evidence type="ECO:0000313" key="15">
    <source>
        <dbReference type="Proteomes" id="UP000282597"/>
    </source>
</evidence>
<evidence type="ECO:0000256" key="5">
    <source>
        <dbReference type="ARBA" id="ARBA00022490"/>
    </source>
</evidence>
<organism evidence="14 15">
    <name type="scientific">Mycoavidus cysteinexigens</name>
    <dbReference type="NCBI Taxonomy" id="1553431"/>
    <lineage>
        <taxon>Bacteria</taxon>
        <taxon>Pseudomonadati</taxon>
        <taxon>Pseudomonadota</taxon>
        <taxon>Betaproteobacteria</taxon>
        <taxon>Burkholderiales</taxon>
        <taxon>Burkholderiaceae</taxon>
        <taxon>Mycoavidus</taxon>
    </lineage>
</organism>
<evidence type="ECO:0000256" key="6">
    <source>
        <dbReference type="ARBA" id="ARBA00022679"/>
    </source>
</evidence>
<evidence type="ECO:0000256" key="12">
    <source>
        <dbReference type="ARBA" id="ARBA00048366"/>
    </source>
</evidence>
<dbReference type="GO" id="GO:0005737">
    <property type="term" value="C:cytoplasm"/>
    <property type="evidence" value="ECO:0007669"/>
    <property type="project" value="UniProtKB-SubCell"/>
</dbReference>
<dbReference type="InterPro" id="IPR006070">
    <property type="entry name" value="Sua5-like_dom"/>
</dbReference>
<evidence type="ECO:0000256" key="8">
    <source>
        <dbReference type="ARBA" id="ARBA00022695"/>
    </source>
</evidence>
<evidence type="ECO:0000256" key="1">
    <source>
        <dbReference type="ARBA" id="ARBA00004496"/>
    </source>
</evidence>
<keyword evidence="8 13" id="KW-0548">Nucleotidyltransferase</keyword>
<dbReference type="InterPro" id="IPR050156">
    <property type="entry name" value="TC-AMP_synthase_SUA5"/>
</dbReference>
<dbReference type="PANTHER" id="PTHR17490:SF16">
    <property type="entry name" value="THREONYLCARBAMOYL-AMP SYNTHASE"/>
    <property type="match status" value="1"/>
</dbReference>
<keyword evidence="5 13" id="KW-0963">Cytoplasm</keyword>
<dbReference type="InterPro" id="IPR017945">
    <property type="entry name" value="DHBP_synth_RibB-like_a/b_dom"/>
</dbReference>
<evidence type="ECO:0000256" key="7">
    <source>
        <dbReference type="ARBA" id="ARBA00022694"/>
    </source>
</evidence>
<keyword evidence="7 13" id="KW-0819">tRNA processing</keyword>
<evidence type="ECO:0000256" key="2">
    <source>
        <dbReference type="ARBA" id="ARBA00007663"/>
    </source>
</evidence>
<dbReference type="GO" id="GO:0003725">
    <property type="term" value="F:double-stranded RNA binding"/>
    <property type="evidence" value="ECO:0007669"/>
    <property type="project" value="UniProtKB-UniRule"/>
</dbReference>
<dbReference type="GO" id="GO:0000049">
    <property type="term" value="F:tRNA binding"/>
    <property type="evidence" value="ECO:0007669"/>
    <property type="project" value="TreeGrafter"/>
</dbReference>
<dbReference type="GO" id="GO:0008033">
    <property type="term" value="P:tRNA processing"/>
    <property type="evidence" value="ECO:0007669"/>
    <property type="project" value="UniProtKB-KW"/>
</dbReference>
<comment type="function">
    <text evidence="13">Required for the formation of a threonylcarbamoyl group on adenosine at position 37 (t(6)A37) in tRNAs that read codons beginning with adenine.</text>
</comment>
<dbReference type="GO" id="GO:0005524">
    <property type="term" value="F:ATP binding"/>
    <property type="evidence" value="ECO:0007669"/>
    <property type="project" value="UniProtKB-UniRule"/>
</dbReference>
<dbReference type="InterPro" id="IPR005145">
    <property type="entry name" value="Sua5_C"/>
</dbReference>
<accession>A0A2Z6EXE7</accession>
<dbReference type="AlphaFoldDB" id="A0A2Z6EXE7"/>
<comment type="catalytic activity">
    <reaction evidence="12 13">
        <text>L-threonine + hydrogencarbonate + ATP = L-threonylcarbamoyladenylate + diphosphate + H2O</text>
        <dbReference type="Rhea" id="RHEA:36407"/>
        <dbReference type="ChEBI" id="CHEBI:15377"/>
        <dbReference type="ChEBI" id="CHEBI:17544"/>
        <dbReference type="ChEBI" id="CHEBI:30616"/>
        <dbReference type="ChEBI" id="CHEBI:33019"/>
        <dbReference type="ChEBI" id="CHEBI:57926"/>
        <dbReference type="ChEBI" id="CHEBI:73682"/>
        <dbReference type="EC" id="2.7.7.87"/>
    </reaction>
</comment>
<dbReference type="PROSITE" id="PS51163">
    <property type="entry name" value="YRDC"/>
    <property type="match status" value="1"/>
</dbReference>
<dbReference type="GO" id="GO:0061710">
    <property type="term" value="F:L-threonylcarbamoyladenylate synthase"/>
    <property type="evidence" value="ECO:0007669"/>
    <property type="project" value="UniProtKB-EC"/>
</dbReference>
<evidence type="ECO:0000256" key="11">
    <source>
        <dbReference type="ARBA" id="ARBA00029774"/>
    </source>
</evidence>
<evidence type="ECO:0000256" key="10">
    <source>
        <dbReference type="ARBA" id="ARBA00022840"/>
    </source>
</evidence>
<comment type="subcellular location">
    <subcellularLocation>
        <location evidence="1 13">Cytoplasm</location>
    </subcellularLocation>
</comment>
<evidence type="ECO:0000313" key="14">
    <source>
        <dbReference type="EMBL" id="BBE10121.1"/>
    </source>
</evidence>
<sequence length="382" mass="40612">MHDNFLPKLTLPDSGCCPPTALPVDESGIAHAAHLLERGELLAFPTETVYGLGADAENPAAIARIYAAKGRPLNHPVIVHLAPDADLAYWVSGALPLSARALIDAFWPGPLTLILSRAAHIPDAVSGGQSSIGLRCPAHPVAQALLSAFRGPGGKRKRGQGGVAAPSANRFGRVSPTRAQHVYDEFGVTVPVLDGGACAVGIESTILDLSRGFPALLRPGGISAEQLAEVLGEMPQLPMQLNAVHAKEGKEALHAKSGESAPRVSGTLRAHYAPRIPLALFTADEIMHALRMRTQDQPVVVIARARLAERCAMQWAQCAKVRIIAAAEEPHAYAHELYSLLRTLENTDAERILIEQLPAEPEWAALNDRLGRAAAAFNLSES</sequence>
<dbReference type="NCBIfam" id="TIGR00057">
    <property type="entry name" value="L-threonylcarbamoyladenylate synthase"/>
    <property type="match status" value="1"/>
</dbReference>
<gene>
    <name evidence="14" type="ORF">MCB1EB_1960</name>
</gene>
<dbReference type="InterPro" id="IPR038385">
    <property type="entry name" value="Sua5/YwlC_C"/>
</dbReference>
<keyword evidence="9 13" id="KW-0547">Nucleotide-binding</keyword>
<name>A0A2Z6EXE7_9BURK</name>
<dbReference type="EC" id="2.7.7.87" evidence="3 13"/>
<proteinExistence type="inferred from homology"/>
<evidence type="ECO:0000256" key="9">
    <source>
        <dbReference type="ARBA" id="ARBA00022741"/>
    </source>
</evidence>
<dbReference type="Pfam" id="PF03481">
    <property type="entry name" value="Sua5_C"/>
    <property type="match status" value="1"/>
</dbReference>
<dbReference type="SUPFAM" id="SSF55821">
    <property type="entry name" value="YrdC/RibB"/>
    <property type="match status" value="1"/>
</dbReference>
<evidence type="ECO:0000256" key="4">
    <source>
        <dbReference type="ARBA" id="ARBA00015492"/>
    </source>
</evidence>
<reference evidence="14 15" key="1">
    <citation type="journal article" date="2018" name="Microbes Environ.">
        <title>Comparative Genomic Insights into Endofungal Lifestyles of Two Bacterial Endosymbionts, Mycoavidus cysteinexigens and Burkholderia rhizoxinica.</title>
        <authorList>
            <person name="Sharmin D."/>
            <person name="Guo Y."/>
            <person name="Nishizawa T."/>
            <person name="Ohshima S."/>
            <person name="Sato Y."/>
            <person name="Takashima Y."/>
            <person name="Narisawa K."/>
            <person name="Ohta H."/>
        </authorList>
    </citation>
    <scope>NUCLEOTIDE SEQUENCE [LARGE SCALE GENOMIC DNA]</scope>
    <source>
        <strain evidence="14 15">B1-EB</strain>
    </source>
</reference>
<dbReference type="GO" id="GO:0006450">
    <property type="term" value="P:regulation of translational fidelity"/>
    <property type="evidence" value="ECO:0007669"/>
    <property type="project" value="TreeGrafter"/>
</dbReference>
<evidence type="ECO:0000256" key="3">
    <source>
        <dbReference type="ARBA" id="ARBA00012584"/>
    </source>
</evidence>
<keyword evidence="10 13" id="KW-0067">ATP-binding</keyword>
<dbReference type="PANTHER" id="PTHR17490">
    <property type="entry name" value="SUA5"/>
    <property type="match status" value="1"/>
</dbReference>
<dbReference type="PIRSF" id="PIRSF004930">
    <property type="entry name" value="Tln_factor_SUA5"/>
    <property type="match status" value="1"/>
</dbReference>
<dbReference type="EMBL" id="AP018150">
    <property type="protein sequence ID" value="BBE10121.1"/>
    <property type="molecule type" value="Genomic_DNA"/>
</dbReference>